<name>A0A915JXA0_ROMCU</name>
<reference evidence="2" key="1">
    <citation type="submission" date="2022-11" db="UniProtKB">
        <authorList>
            <consortium name="WormBaseParasite"/>
        </authorList>
    </citation>
    <scope>IDENTIFICATION</scope>
</reference>
<dbReference type="Proteomes" id="UP000887565">
    <property type="component" value="Unplaced"/>
</dbReference>
<protein>
    <submittedName>
        <fullName evidence="2">Uncharacterized protein</fullName>
    </submittedName>
</protein>
<accession>A0A915JXA0</accession>
<evidence type="ECO:0000313" key="2">
    <source>
        <dbReference type="WBParaSite" id="nRc.2.0.1.t30342-RA"/>
    </source>
</evidence>
<dbReference type="AlphaFoldDB" id="A0A915JXA0"/>
<dbReference type="WBParaSite" id="nRc.2.0.1.t30342-RA">
    <property type="protein sequence ID" value="nRc.2.0.1.t30342-RA"/>
    <property type="gene ID" value="nRc.2.0.1.g30342"/>
</dbReference>
<sequence>MALGRTEPVSSSISPNIKKLEPIPWSGQTTDQGTQLMSPWSDPRYIQLRLQILASWFNFWYQASLTPNDSLARDISHGLAPWCAISTIFCLIDRSQKVIFENIDRSLKVIFKNIDRSQKVIFENRFKNQNLGVKYRFSGRSRRDLSIDPKKFKNQNLVVKDRFLGRFRQDLLIGTKNNIQLIEIYRLIPKTIRLVEIYRLIPKTLYFASTTRRDLSINSKNFIFCEYNSSRSID</sequence>
<organism evidence="1 2">
    <name type="scientific">Romanomermis culicivorax</name>
    <name type="common">Nematode worm</name>
    <dbReference type="NCBI Taxonomy" id="13658"/>
    <lineage>
        <taxon>Eukaryota</taxon>
        <taxon>Metazoa</taxon>
        <taxon>Ecdysozoa</taxon>
        <taxon>Nematoda</taxon>
        <taxon>Enoplea</taxon>
        <taxon>Dorylaimia</taxon>
        <taxon>Mermithida</taxon>
        <taxon>Mermithoidea</taxon>
        <taxon>Mermithidae</taxon>
        <taxon>Romanomermis</taxon>
    </lineage>
</organism>
<proteinExistence type="predicted"/>
<evidence type="ECO:0000313" key="1">
    <source>
        <dbReference type="Proteomes" id="UP000887565"/>
    </source>
</evidence>
<keyword evidence="1" id="KW-1185">Reference proteome</keyword>